<dbReference type="CDD" id="cd01714">
    <property type="entry name" value="ETF_beta"/>
    <property type="match status" value="1"/>
</dbReference>
<dbReference type="PANTHER" id="PTHR21294:SF17">
    <property type="entry name" value="PROTEIN FIXA"/>
    <property type="match status" value="1"/>
</dbReference>
<dbReference type="AlphaFoldDB" id="A0A1V4SU65"/>
<accession>A0A1V4SU65</accession>
<sequence length="262" mass="28937">MKIAVCIKQVPSSEHVDVDTEKGILIRNNLENKMNPLDLHALEVGVNIKENVGGEVSVISMGPPQAKEIIKEAYSIGADKGYLLSDRKFAGADVLATSHALAEGIKKIGDLDLILCGKLTVDGDTAQVGPELATLLNIPHIIAVKEIVECKEDSIVVEREMENGTQIVEVKFPCLLTIDKEASEPRLPSYIKMKESRDREIKIFSMNDLEDTNEMNYGLQGSPTKVENIFKATSEKEQELWNGDGEVLGDKFSEKLKELKFI</sequence>
<dbReference type="Proteomes" id="UP000191448">
    <property type="component" value="Unassembled WGS sequence"/>
</dbReference>
<dbReference type="OrthoDB" id="9804960at2"/>
<dbReference type="SMART" id="SM00893">
    <property type="entry name" value="ETF"/>
    <property type="match status" value="1"/>
</dbReference>
<dbReference type="GO" id="GO:0009055">
    <property type="term" value="F:electron transfer activity"/>
    <property type="evidence" value="ECO:0007669"/>
    <property type="project" value="InterPro"/>
</dbReference>
<dbReference type="SUPFAM" id="SSF52402">
    <property type="entry name" value="Adenine nucleotide alpha hydrolases-like"/>
    <property type="match status" value="1"/>
</dbReference>
<proteinExistence type="predicted"/>
<dbReference type="EMBL" id="LTAY01000070">
    <property type="protein sequence ID" value="OPX46831.1"/>
    <property type="molecule type" value="Genomic_DNA"/>
</dbReference>
<feature type="domain" description="Electron transfer flavoprotein alpha/beta-subunit N-terminal" evidence="2">
    <location>
        <begin position="22"/>
        <end position="213"/>
    </location>
</feature>
<dbReference type="PIRSF" id="PIRSF000090">
    <property type="entry name" value="Beta-ETF"/>
    <property type="match status" value="1"/>
</dbReference>
<dbReference type="Gene3D" id="3.40.50.620">
    <property type="entry name" value="HUPs"/>
    <property type="match status" value="1"/>
</dbReference>
<dbReference type="PANTHER" id="PTHR21294">
    <property type="entry name" value="ELECTRON TRANSFER FLAVOPROTEIN BETA-SUBUNIT"/>
    <property type="match status" value="1"/>
</dbReference>
<organism evidence="3 4">
    <name type="scientific">Clostridium thermobutyricum DSM 4928</name>
    <dbReference type="NCBI Taxonomy" id="1121339"/>
    <lineage>
        <taxon>Bacteria</taxon>
        <taxon>Bacillati</taxon>
        <taxon>Bacillota</taxon>
        <taxon>Clostridia</taxon>
        <taxon>Eubacteriales</taxon>
        <taxon>Clostridiaceae</taxon>
        <taxon>Clostridium</taxon>
    </lineage>
</organism>
<dbReference type="Pfam" id="PF01012">
    <property type="entry name" value="ETF"/>
    <property type="match status" value="1"/>
</dbReference>
<dbReference type="InterPro" id="IPR014730">
    <property type="entry name" value="ETF_a/b_N"/>
</dbReference>
<gene>
    <name evidence="3" type="primary">acrB_3</name>
    <name evidence="3" type="ORF">CLTHE_26520</name>
</gene>
<evidence type="ECO:0000313" key="4">
    <source>
        <dbReference type="Proteomes" id="UP000191448"/>
    </source>
</evidence>
<reference evidence="3 4" key="1">
    <citation type="submission" date="2016-02" db="EMBL/GenBank/DDBJ databases">
        <title>Genome sequence of Clostridium thermobutyricum DSM 4928.</title>
        <authorList>
            <person name="Poehlein A."/>
            <person name="Daniel R."/>
        </authorList>
    </citation>
    <scope>NUCLEOTIDE SEQUENCE [LARGE SCALE GENOMIC DNA]</scope>
    <source>
        <strain evidence="3 4">DSM 4928</strain>
    </source>
</reference>
<dbReference type="InterPro" id="IPR014729">
    <property type="entry name" value="Rossmann-like_a/b/a_fold"/>
</dbReference>
<evidence type="ECO:0000259" key="2">
    <source>
        <dbReference type="SMART" id="SM00893"/>
    </source>
</evidence>
<name>A0A1V4SU65_9CLOT</name>
<dbReference type="RefSeq" id="WP_080023854.1">
    <property type="nucleotide sequence ID" value="NZ_LTAY01000070.1"/>
</dbReference>
<protein>
    <recommendedName>
        <fullName evidence="1">Electron transfer flavoprotein small subunit</fullName>
    </recommendedName>
</protein>
<evidence type="ECO:0000313" key="3">
    <source>
        <dbReference type="EMBL" id="OPX46831.1"/>
    </source>
</evidence>
<evidence type="ECO:0000256" key="1">
    <source>
        <dbReference type="ARBA" id="ARBA00042002"/>
    </source>
</evidence>
<dbReference type="InterPro" id="IPR012255">
    <property type="entry name" value="ETF_b"/>
</dbReference>
<dbReference type="InterPro" id="IPR033948">
    <property type="entry name" value="ETF_beta_N"/>
</dbReference>
<comment type="caution">
    <text evidence="3">The sequence shown here is derived from an EMBL/GenBank/DDBJ whole genome shotgun (WGS) entry which is preliminary data.</text>
</comment>